<dbReference type="InterPro" id="IPR018699">
    <property type="entry name" value="DUF2203"/>
</dbReference>
<comment type="caution">
    <text evidence="2">The sequence shown here is derived from an EMBL/GenBank/DDBJ whole genome shotgun (WGS) entry which is preliminary data.</text>
</comment>
<sequence>MEKRHGFRESGRDRSREVGAPPQEVATGHRAVPGHVQSLADSPAGCKGSGGFDKLEVGPARRTEAILGWGNPMERIRNKIFSVDEANELIPFLEQALDSIAAIGREIMSLKGEIQVLSAIEGSGATSKNLDVRLLREKEARCAQMLDQFRDALLQVASHGCILRDLDLGLIDFYTMSRDRVVCLCWRRGETRVSHWHSIDEGFSGRRPLAELP</sequence>
<dbReference type="Proteomes" id="UP000319829">
    <property type="component" value="Unassembled WGS sequence"/>
</dbReference>
<proteinExistence type="predicted"/>
<evidence type="ECO:0000313" key="2">
    <source>
        <dbReference type="EMBL" id="TMQ54236.1"/>
    </source>
</evidence>
<evidence type="ECO:0000313" key="4">
    <source>
        <dbReference type="Proteomes" id="UP000317366"/>
    </source>
</evidence>
<name>A0A538SS90_UNCEI</name>
<organism evidence="2 5">
    <name type="scientific">Eiseniibacteriota bacterium</name>
    <dbReference type="NCBI Taxonomy" id="2212470"/>
    <lineage>
        <taxon>Bacteria</taxon>
        <taxon>Candidatus Eiseniibacteriota</taxon>
    </lineage>
</organism>
<gene>
    <name evidence="2" type="ORF">E6K74_06745</name>
    <name evidence="3" type="ORF">E6K77_06965</name>
</gene>
<feature type="region of interest" description="Disordered" evidence="1">
    <location>
        <begin position="1"/>
        <end position="32"/>
    </location>
</feature>
<evidence type="ECO:0000256" key="1">
    <source>
        <dbReference type="SAM" id="MobiDB-lite"/>
    </source>
</evidence>
<reference evidence="4 5" key="1">
    <citation type="journal article" date="2019" name="Nat. Microbiol.">
        <title>Mediterranean grassland soil C-N compound turnover is dependent on rainfall and depth, and is mediated by genomically divergent microorganisms.</title>
        <authorList>
            <person name="Diamond S."/>
            <person name="Andeer P.F."/>
            <person name="Li Z."/>
            <person name="Crits-Christoph A."/>
            <person name="Burstein D."/>
            <person name="Anantharaman K."/>
            <person name="Lane K.R."/>
            <person name="Thomas B.C."/>
            <person name="Pan C."/>
            <person name="Northen T.R."/>
            <person name="Banfield J.F."/>
        </authorList>
    </citation>
    <scope>NUCLEOTIDE SEQUENCE [LARGE SCALE GENOMIC DNA]</scope>
    <source>
        <strain evidence="2">WS_4</strain>
        <strain evidence="3">WS_7</strain>
    </source>
</reference>
<evidence type="ECO:0000313" key="5">
    <source>
        <dbReference type="Proteomes" id="UP000319829"/>
    </source>
</evidence>
<dbReference type="EMBL" id="VBOU01000075">
    <property type="protein sequence ID" value="TMQ54236.1"/>
    <property type="molecule type" value="Genomic_DNA"/>
</dbReference>
<accession>A0A538SS90</accession>
<protein>
    <submittedName>
        <fullName evidence="2">DUF2203 family protein</fullName>
    </submittedName>
</protein>
<dbReference type="Proteomes" id="UP000317366">
    <property type="component" value="Unassembled WGS sequence"/>
</dbReference>
<dbReference type="AlphaFoldDB" id="A0A538SS90"/>
<dbReference type="Pfam" id="PF09969">
    <property type="entry name" value="DUF2203"/>
    <property type="match status" value="1"/>
</dbReference>
<feature type="compositionally biased region" description="Basic and acidic residues" evidence="1">
    <location>
        <begin position="1"/>
        <end position="17"/>
    </location>
</feature>
<evidence type="ECO:0000313" key="3">
    <source>
        <dbReference type="EMBL" id="TMQ62557.1"/>
    </source>
</evidence>
<dbReference type="EMBL" id="VBOX01000073">
    <property type="protein sequence ID" value="TMQ62557.1"/>
    <property type="molecule type" value="Genomic_DNA"/>
</dbReference>